<comment type="caution">
    <text evidence="6">The sequence shown here is derived from an EMBL/GenBank/DDBJ whole genome shotgun (WGS) entry which is preliminary data.</text>
</comment>
<dbReference type="SUPFAM" id="SSF46785">
    <property type="entry name" value="Winged helix' DNA-binding domain"/>
    <property type="match status" value="1"/>
</dbReference>
<evidence type="ECO:0000256" key="3">
    <source>
        <dbReference type="ARBA" id="ARBA00023125"/>
    </source>
</evidence>
<protein>
    <submittedName>
        <fullName evidence="6">LysR family transcriptional regulator</fullName>
    </submittedName>
</protein>
<dbReference type="PRINTS" id="PR00039">
    <property type="entry name" value="HTHLYSR"/>
</dbReference>
<organism evidence="6 7">
    <name type="scientific">Celerinatantimonas yamalensis</name>
    <dbReference type="NCBI Taxonomy" id="559956"/>
    <lineage>
        <taxon>Bacteria</taxon>
        <taxon>Pseudomonadati</taxon>
        <taxon>Pseudomonadota</taxon>
        <taxon>Gammaproteobacteria</taxon>
        <taxon>Celerinatantimonadaceae</taxon>
        <taxon>Celerinatantimonas</taxon>
    </lineage>
</organism>
<evidence type="ECO:0000313" key="7">
    <source>
        <dbReference type="Proteomes" id="UP001629953"/>
    </source>
</evidence>
<dbReference type="PROSITE" id="PS50931">
    <property type="entry name" value="HTH_LYSR"/>
    <property type="match status" value="1"/>
</dbReference>
<dbReference type="Pfam" id="PF00126">
    <property type="entry name" value="HTH_1"/>
    <property type="match status" value="1"/>
</dbReference>
<evidence type="ECO:0000313" key="6">
    <source>
        <dbReference type="EMBL" id="MFM2484197.1"/>
    </source>
</evidence>
<comment type="similarity">
    <text evidence="1">Belongs to the LysR transcriptional regulatory family.</text>
</comment>
<dbReference type="Gene3D" id="3.40.190.290">
    <property type="match status" value="1"/>
</dbReference>
<dbReference type="Proteomes" id="UP001629953">
    <property type="component" value="Unassembled WGS sequence"/>
</dbReference>
<accession>A0ABW9G3Z1</accession>
<dbReference type="PANTHER" id="PTHR30537">
    <property type="entry name" value="HTH-TYPE TRANSCRIPTIONAL REGULATOR"/>
    <property type="match status" value="1"/>
</dbReference>
<dbReference type="InterPro" id="IPR058163">
    <property type="entry name" value="LysR-type_TF_proteobact-type"/>
</dbReference>
<reference evidence="6 7" key="1">
    <citation type="journal article" date="2013" name="Int. J. Syst. Evol. Microbiol.">
        <title>Celerinatantimonas yamalensis sp. nov., a cold-adapted diazotrophic bacterium from a cold permafrost brine.</title>
        <authorList>
            <person name="Shcherbakova V."/>
            <person name="Chuvilskaya N."/>
            <person name="Rivkina E."/>
            <person name="Demidov N."/>
            <person name="Uchaeva V."/>
            <person name="Suetin S."/>
            <person name="Suzina N."/>
            <person name="Gilichinsky D."/>
        </authorList>
    </citation>
    <scope>NUCLEOTIDE SEQUENCE [LARGE SCALE GENOMIC DNA]</scope>
    <source>
        <strain evidence="6 7">C7</strain>
    </source>
</reference>
<dbReference type="RefSeq" id="WP_408622535.1">
    <property type="nucleotide sequence ID" value="NZ_JBEQCT010000001.1"/>
</dbReference>
<dbReference type="SUPFAM" id="SSF53850">
    <property type="entry name" value="Periplasmic binding protein-like II"/>
    <property type="match status" value="1"/>
</dbReference>
<keyword evidence="3" id="KW-0238">DNA-binding</keyword>
<evidence type="ECO:0000256" key="4">
    <source>
        <dbReference type="ARBA" id="ARBA00023163"/>
    </source>
</evidence>
<keyword evidence="2" id="KW-0805">Transcription regulation</keyword>
<dbReference type="InterPro" id="IPR005119">
    <property type="entry name" value="LysR_subst-bd"/>
</dbReference>
<dbReference type="InterPro" id="IPR036390">
    <property type="entry name" value="WH_DNA-bd_sf"/>
</dbReference>
<sequence>MQIDDLKIFLAVAQVGRFTKASEQLMLSKQYVSRRVAALEASLNVQLFVRNTRKLSITEAGERFKTHAEQILDDIDQMKQAMSIQNQQLHGSFKISLPMSYGMSHLSPIICQFLRENAGVSCQVELADRYVDVIGEGFDLALRVGRLADSTLIARHLGKLNRVLCCSPDYIRRCGVPTSPEQLLQHSCLRFGLKTQMNWDLCVEGQLKLYSVSGPMVANNGETLAHAAVAGLGITLLPEFIVAKSLASGALVTVLDEFRPPLLDIHVVYPQHRQQSVMTQKLLEFLKQQTAALV</sequence>
<dbReference type="Pfam" id="PF03466">
    <property type="entry name" value="LysR_substrate"/>
    <property type="match status" value="1"/>
</dbReference>
<dbReference type="InterPro" id="IPR036388">
    <property type="entry name" value="WH-like_DNA-bd_sf"/>
</dbReference>
<evidence type="ECO:0000256" key="2">
    <source>
        <dbReference type="ARBA" id="ARBA00023015"/>
    </source>
</evidence>
<dbReference type="PANTHER" id="PTHR30537:SF5">
    <property type="entry name" value="HTH-TYPE TRANSCRIPTIONAL ACTIVATOR TTDR-RELATED"/>
    <property type="match status" value="1"/>
</dbReference>
<feature type="domain" description="HTH lysR-type" evidence="5">
    <location>
        <begin position="1"/>
        <end position="58"/>
    </location>
</feature>
<keyword evidence="4" id="KW-0804">Transcription</keyword>
<dbReference type="InterPro" id="IPR000847">
    <property type="entry name" value="LysR_HTH_N"/>
</dbReference>
<gene>
    <name evidence="6" type="ORF">ABUE30_03800</name>
</gene>
<keyword evidence="7" id="KW-1185">Reference proteome</keyword>
<evidence type="ECO:0000259" key="5">
    <source>
        <dbReference type="PROSITE" id="PS50931"/>
    </source>
</evidence>
<proteinExistence type="inferred from homology"/>
<name>A0ABW9G3Z1_9GAMM</name>
<dbReference type="Gene3D" id="1.10.10.10">
    <property type="entry name" value="Winged helix-like DNA-binding domain superfamily/Winged helix DNA-binding domain"/>
    <property type="match status" value="1"/>
</dbReference>
<dbReference type="CDD" id="cd08422">
    <property type="entry name" value="PBP2_CrgA_like"/>
    <property type="match status" value="1"/>
</dbReference>
<dbReference type="EMBL" id="JBEQCT010000001">
    <property type="protein sequence ID" value="MFM2484197.1"/>
    <property type="molecule type" value="Genomic_DNA"/>
</dbReference>
<evidence type="ECO:0000256" key="1">
    <source>
        <dbReference type="ARBA" id="ARBA00009437"/>
    </source>
</evidence>